<reference evidence="4" key="2">
    <citation type="submission" date="2016-01" db="EMBL/GenBank/DDBJ databases">
        <authorList>
            <person name="Poehlein A."/>
            <person name="Schlien K."/>
            <person name="Gottschalk G."/>
            <person name="Buckel W."/>
            <person name="Daniel R."/>
        </authorList>
    </citation>
    <scope>NUCLEOTIDE SEQUENCE [LARGE SCALE GENOMIC DNA]</scope>
    <source>
        <strain evidence="4">X2</strain>
    </source>
</reference>
<dbReference type="Proteomes" id="UP000184204">
    <property type="component" value="Unassembled WGS sequence"/>
</dbReference>
<sequence length="235" mass="26501">MQPYFTFKGIRSTDMGIIVTKVPPITKPERTVLEIKISGRNGVLHNDEGTYLNYTKEVECAIKNKGKDVPQYAEKINAWLDGYGEITFSNEPDKSYRVLVKNQMDMNGVLNSFSKFLIQFDTFPFKYAVNAFADHFILTTPKTITNNGNVYAEPTITVYGNGNIILTVNGTNYGLNGISGSVTINSEMMEVYKDVTNANNKYSALDFPRFQVGENSISWTGSVTKIEVEPKWRWL</sequence>
<evidence type="ECO:0000313" key="4">
    <source>
        <dbReference type="Proteomes" id="UP000068026"/>
    </source>
</evidence>
<dbReference type="Gene3D" id="2.40.30.200">
    <property type="match status" value="1"/>
</dbReference>
<evidence type="ECO:0000313" key="5">
    <source>
        <dbReference type="Proteomes" id="UP000184204"/>
    </source>
</evidence>
<dbReference type="RefSeq" id="WP_066047749.1">
    <property type="nucleotide sequence ID" value="NZ_CP014223.1"/>
</dbReference>
<dbReference type="EMBL" id="CP014223">
    <property type="protein sequence ID" value="AMJ40227.1"/>
    <property type="molecule type" value="Genomic_DNA"/>
</dbReference>
<reference evidence="5" key="4">
    <citation type="submission" date="2016-11" db="EMBL/GenBank/DDBJ databases">
        <authorList>
            <person name="Jaros S."/>
            <person name="Januszkiewicz K."/>
            <person name="Wedrychowicz H."/>
        </authorList>
    </citation>
    <scope>NUCLEOTIDE SEQUENCE [LARGE SCALE GENOMIC DNA]</scope>
    <source>
        <strain evidence="5">DSM 1682</strain>
    </source>
</reference>
<accession>A0A110A6Z2</accession>
<dbReference type="EMBL" id="FQUA01000017">
    <property type="protein sequence ID" value="SHF10880.1"/>
    <property type="molecule type" value="Genomic_DNA"/>
</dbReference>
<dbReference type="OrthoDB" id="2734969at2"/>
<keyword evidence="4" id="KW-1185">Reference proteome</keyword>
<evidence type="ECO:0000313" key="2">
    <source>
        <dbReference type="EMBL" id="AMJ40227.1"/>
    </source>
</evidence>
<dbReference type="KEGG" id="cpro:CPRO_06240"/>
<name>A0A110A6Z2_ANAPI</name>
<feature type="domain" description="Siphovirus-type tail component RIFT-related" evidence="1">
    <location>
        <begin position="18"/>
        <end position="121"/>
    </location>
</feature>
<proteinExistence type="predicted"/>
<reference evidence="3" key="3">
    <citation type="submission" date="2016-11" db="EMBL/GenBank/DDBJ databases">
        <authorList>
            <person name="Varghese N."/>
            <person name="Submissions S."/>
        </authorList>
    </citation>
    <scope>NUCLEOTIDE SEQUENCE</scope>
    <source>
        <strain evidence="3">DSM 1682</strain>
    </source>
</reference>
<dbReference type="Proteomes" id="UP000068026">
    <property type="component" value="Chromosome"/>
</dbReference>
<dbReference type="InterPro" id="IPR008841">
    <property type="entry name" value="Siphovirus-type_tail_N"/>
</dbReference>
<dbReference type="NCBIfam" id="TIGR01633">
    <property type="entry name" value="phi3626_gp14_N"/>
    <property type="match status" value="1"/>
</dbReference>
<evidence type="ECO:0000313" key="3">
    <source>
        <dbReference type="EMBL" id="SHF10880.1"/>
    </source>
</evidence>
<evidence type="ECO:0000259" key="1">
    <source>
        <dbReference type="Pfam" id="PF05709"/>
    </source>
</evidence>
<protein>
    <submittedName>
        <fullName evidence="3">Phage tail component, N-terminal domain-containing protein</fullName>
    </submittedName>
    <submittedName>
        <fullName evidence="2">Phage tail protein</fullName>
    </submittedName>
</protein>
<gene>
    <name evidence="2" type="ORF">CPRO_06240</name>
    <name evidence="3" type="ORF">SAMN02745151_02820</name>
</gene>
<dbReference type="InterPro" id="IPR006520">
    <property type="entry name" value="Dit_BPSPP_N"/>
</dbReference>
<dbReference type="AlphaFoldDB" id="A0A110A6Z2"/>
<organism evidence="3 5">
    <name type="scientific">Anaerotignum propionicum DSM 1682</name>
    <dbReference type="NCBI Taxonomy" id="991789"/>
    <lineage>
        <taxon>Bacteria</taxon>
        <taxon>Bacillati</taxon>
        <taxon>Bacillota</taxon>
        <taxon>Clostridia</taxon>
        <taxon>Lachnospirales</taxon>
        <taxon>Anaerotignaceae</taxon>
        <taxon>Anaerotignum</taxon>
    </lineage>
</organism>
<reference evidence="2 4" key="1">
    <citation type="journal article" date="2016" name="Genome Announc.">
        <title>Complete Genome Sequence of the Amino Acid-Fermenting Clostridium propionicum X2 (DSM 1682).</title>
        <authorList>
            <person name="Poehlein A."/>
            <person name="Schlien K."/>
            <person name="Chowdhury N.P."/>
            <person name="Gottschalk G."/>
            <person name="Buckel W."/>
            <person name="Daniel R."/>
        </authorList>
    </citation>
    <scope>NUCLEOTIDE SEQUENCE [LARGE SCALE GENOMIC DNA]</scope>
    <source>
        <strain evidence="2 4">X2</strain>
    </source>
</reference>
<dbReference type="Pfam" id="PF05709">
    <property type="entry name" value="Sipho_tail"/>
    <property type="match status" value="1"/>
</dbReference>